<evidence type="ECO:0000313" key="2">
    <source>
        <dbReference type="Proteomes" id="UP000008281"/>
    </source>
</evidence>
<proteinExistence type="predicted"/>
<accession>E3LLF4</accession>
<protein>
    <submittedName>
        <fullName evidence="1">Uncharacterized protein</fullName>
    </submittedName>
</protein>
<dbReference type="Proteomes" id="UP000008281">
    <property type="component" value="Unassembled WGS sequence"/>
</dbReference>
<dbReference type="HOGENOM" id="CLU_919012_0_0_1"/>
<dbReference type="AlphaFoldDB" id="E3LLF4"/>
<organism evidence="2">
    <name type="scientific">Caenorhabditis remanei</name>
    <name type="common">Caenorhabditis vulgaris</name>
    <dbReference type="NCBI Taxonomy" id="31234"/>
    <lineage>
        <taxon>Eukaryota</taxon>
        <taxon>Metazoa</taxon>
        <taxon>Ecdysozoa</taxon>
        <taxon>Nematoda</taxon>
        <taxon>Chromadorea</taxon>
        <taxon>Rhabditida</taxon>
        <taxon>Rhabditina</taxon>
        <taxon>Rhabditomorpha</taxon>
        <taxon>Rhabditoidea</taxon>
        <taxon>Rhabditidae</taxon>
        <taxon>Peloderinae</taxon>
        <taxon>Caenorhabditis</taxon>
    </lineage>
</organism>
<name>E3LLF4_CAERE</name>
<sequence length="303" mass="35796">MIRTFADIVKQNDSNNQADKENVLPMVGAKGEEEQLTVCSLEPISMSSEESYVIGNQPYLSDIFIMSFSDISNEEKLESVRAEVFCVQKLRDQIKELTAKEKKITKMFVEYKDKSNALKYQLKISEQGKKELEEYVVNFNNYLDDVYKKLADWEQKLEKAEKQREYSWVAYRVLQGQMDYVENVLKKQKEYIKQLEILVKVKLEEWKDVVDESEQQDSGMEEDDEKNSPIKMELNDNIFNYAKQNFEDFDNFKSTANLELEKKNFELEAARKRIKELESQRIIPAHYYFILFLIGLYVLSTLF</sequence>
<dbReference type="EMBL" id="DS268410">
    <property type="protein sequence ID" value="EFO99863.1"/>
    <property type="molecule type" value="Genomic_DNA"/>
</dbReference>
<gene>
    <name evidence="1" type="ORF">CRE_18706</name>
</gene>
<reference evidence="1" key="1">
    <citation type="submission" date="2007-07" db="EMBL/GenBank/DDBJ databases">
        <title>PCAP assembly of the Caenorhabditis remanei genome.</title>
        <authorList>
            <consortium name="The Caenorhabditis remanei Sequencing Consortium"/>
            <person name="Wilson R.K."/>
        </authorList>
    </citation>
    <scope>NUCLEOTIDE SEQUENCE [LARGE SCALE GENOMIC DNA]</scope>
    <source>
        <strain evidence="1">PB4641</strain>
    </source>
</reference>
<keyword evidence="2" id="KW-1185">Reference proteome</keyword>
<evidence type="ECO:0000313" key="1">
    <source>
        <dbReference type="EMBL" id="EFO99863.1"/>
    </source>
</evidence>